<feature type="domain" description="Lipoyl-binding" evidence="3">
    <location>
        <begin position="23"/>
        <end position="104"/>
    </location>
</feature>
<dbReference type="EMBL" id="VSSQ01040248">
    <property type="protein sequence ID" value="MPM93444.1"/>
    <property type="molecule type" value="Genomic_DNA"/>
</dbReference>
<dbReference type="AlphaFoldDB" id="A0A645DVA5"/>
<dbReference type="GO" id="GO:0019464">
    <property type="term" value="P:glycine decarboxylation via glycine cleavage system"/>
    <property type="evidence" value="ECO:0007669"/>
    <property type="project" value="InterPro"/>
</dbReference>
<dbReference type="InterPro" id="IPR000089">
    <property type="entry name" value="Biotin_lipoyl"/>
</dbReference>
<dbReference type="InterPro" id="IPR002930">
    <property type="entry name" value="GCV_H"/>
</dbReference>
<dbReference type="InterPro" id="IPR033753">
    <property type="entry name" value="GCV_H/Fam206"/>
</dbReference>
<dbReference type="InterPro" id="IPR017453">
    <property type="entry name" value="GCV_H_sub"/>
</dbReference>
<dbReference type="CDD" id="cd06848">
    <property type="entry name" value="GCS_H"/>
    <property type="match status" value="1"/>
</dbReference>
<organism evidence="4">
    <name type="scientific">bioreactor metagenome</name>
    <dbReference type="NCBI Taxonomy" id="1076179"/>
    <lineage>
        <taxon>unclassified sequences</taxon>
        <taxon>metagenomes</taxon>
        <taxon>ecological metagenomes</taxon>
    </lineage>
</organism>
<proteinExistence type="inferred from homology"/>
<accession>A0A645DVA5</accession>
<name>A0A645DVA5_9ZZZZ</name>
<dbReference type="PROSITE" id="PS50968">
    <property type="entry name" value="BIOTINYL_LIPOYL"/>
    <property type="match status" value="1"/>
</dbReference>
<dbReference type="SUPFAM" id="SSF51230">
    <property type="entry name" value="Single hybrid motif"/>
    <property type="match status" value="1"/>
</dbReference>
<keyword evidence="2" id="KW-0450">Lipoyl</keyword>
<dbReference type="GO" id="GO:0005829">
    <property type="term" value="C:cytosol"/>
    <property type="evidence" value="ECO:0007669"/>
    <property type="project" value="TreeGrafter"/>
</dbReference>
<reference evidence="4" key="1">
    <citation type="submission" date="2019-08" db="EMBL/GenBank/DDBJ databases">
        <authorList>
            <person name="Kucharzyk K."/>
            <person name="Murdoch R.W."/>
            <person name="Higgins S."/>
            <person name="Loffler F."/>
        </authorList>
    </citation>
    <scope>NUCLEOTIDE SEQUENCE</scope>
</reference>
<comment type="caution">
    <text evidence="4">The sequence shown here is derived from an EMBL/GenBank/DDBJ whole genome shotgun (WGS) entry which is preliminary data.</text>
</comment>
<dbReference type="NCBIfam" id="TIGR00527">
    <property type="entry name" value="gcvH"/>
    <property type="match status" value="1"/>
</dbReference>
<dbReference type="Pfam" id="PF01597">
    <property type="entry name" value="GCV_H"/>
    <property type="match status" value="1"/>
</dbReference>
<evidence type="ECO:0000313" key="4">
    <source>
        <dbReference type="EMBL" id="MPM93444.1"/>
    </source>
</evidence>
<gene>
    <name evidence="4" type="primary">gcvH_39</name>
    <name evidence="4" type="ORF">SDC9_140581</name>
</gene>
<dbReference type="GO" id="GO:0005960">
    <property type="term" value="C:glycine cleavage complex"/>
    <property type="evidence" value="ECO:0007669"/>
    <property type="project" value="InterPro"/>
</dbReference>
<dbReference type="GO" id="GO:0009249">
    <property type="term" value="P:protein lipoylation"/>
    <property type="evidence" value="ECO:0007669"/>
    <property type="project" value="TreeGrafter"/>
</dbReference>
<dbReference type="NCBIfam" id="NF002270">
    <property type="entry name" value="PRK01202.1"/>
    <property type="match status" value="1"/>
</dbReference>
<protein>
    <submittedName>
        <fullName evidence="4">Glycine cleavage system H protein</fullName>
    </submittedName>
</protein>
<dbReference type="PANTHER" id="PTHR11715">
    <property type="entry name" value="GLYCINE CLEAVAGE SYSTEM H PROTEIN"/>
    <property type="match status" value="1"/>
</dbReference>
<evidence type="ECO:0000256" key="1">
    <source>
        <dbReference type="ARBA" id="ARBA00009249"/>
    </source>
</evidence>
<dbReference type="PANTHER" id="PTHR11715:SF3">
    <property type="entry name" value="GLYCINE CLEAVAGE SYSTEM H PROTEIN-RELATED"/>
    <property type="match status" value="1"/>
</dbReference>
<dbReference type="Gene3D" id="2.40.50.100">
    <property type="match status" value="1"/>
</dbReference>
<evidence type="ECO:0000256" key="2">
    <source>
        <dbReference type="ARBA" id="ARBA00022823"/>
    </source>
</evidence>
<sequence>MNNPAELKYTKTHEWLRMTGEAKAQIGLTDHAQHSLGDLVFVNLPEKGDTTTAGEEFSDVESVKAVSGVFSPVSGNITAVNSELLDSPEKINEAPYGAWFVEVSDITGYSELLTADEYEAFVKAEEEKSDF</sequence>
<dbReference type="HAMAP" id="MF_00272">
    <property type="entry name" value="GcvH"/>
    <property type="match status" value="1"/>
</dbReference>
<dbReference type="InterPro" id="IPR011053">
    <property type="entry name" value="Single_hybrid_motif"/>
</dbReference>
<comment type="similarity">
    <text evidence="1">Belongs to the GcvH family.</text>
</comment>
<evidence type="ECO:0000259" key="3">
    <source>
        <dbReference type="PROSITE" id="PS50968"/>
    </source>
</evidence>